<dbReference type="Gene3D" id="3.90.550.10">
    <property type="entry name" value="Spore Coat Polysaccharide Biosynthesis Protein SpsA, Chain A"/>
    <property type="match status" value="1"/>
</dbReference>
<name>A0A0A1MJW2_9BACI</name>
<dbReference type="Proteomes" id="UP000040453">
    <property type="component" value="Unassembled WGS sequence"/>
</dbReference>
<organism evidence="2 3">
    <name type="scientific">Oceanobacillus oncorhynchi</name>
    <dbReference type="NCBI Taxonomy" id="545501"/>
    <lineage>
        <taxon>Bacteria</taxon>
        <taxon>Bacillati</taxon>
        <taxon>Bacillota</taxon>
        <taxon>Bacilli</taxon>
        <taxon>Bacillales</taxon>
        <taxon>Bacillaceae</taxon>
        <taxon>Oceanobacillus</taxon>
    </lineage>
</organism>
<feature type="domain" description="Glycosyltransferase 2-like" evidence="1">
    <location>
        <begin position="5"/>
        <end position="68"/>
    </location>
</feature>
<dbReference type="PANTHER" id="PTHR43630:SF2">
    <property type="entry name" value="GLYCOSYLTRANSFERASE"/>
    <property type="match status" value="1"/>
</dbReference>
<protein>
    <submittedName>
        <fullName evidence="2">SPBc2 prophage-derived glycosyltransferase SunS</fullName>
    </submittedName>
</protein>
<dbReference type="PANTHER" id="PTHR43630">
    <property type="entry name" value="POLY-BETA-1,6-N-ACETYL-D-GLUCOSAMINE SYNTHASE"/>
    <property type="match status" value="1"/>
</dbReference>
<dbReference type="STRING" id="545501.BN997_03280"/>
<dbReference type="Pfam" id="PF00535">
    <property type="entry name" value="Glycos_transf_2"/>
    <property type="match status" value="1"/>
</dbReference>
<dbReference type="AlphaFoldDB" id="A0A0A1MJW2"/>
<keyword evidence="3" id="KW-1185">Reference proteome</keyword>
<sequence length="69" mass="7958">MIKVSLCMIVKNEEEVMRQCLDSVKDLCEEIIIVDTGSTDKTKEIAREYTDKVIDFKWIDDFSAARNIA</sequence>
<evidence type="ECO:0000313" key="3">
    <source>
        <dbReference type="Proteomes" id="UP000040453"/>
    </source>
</evidence>
<accession>A0A0A1MJW2</accession>
<evidence type="ECO:0000259" key="1">
    <source>
        <dbReference type="Pfam" id="PF00535"/>
    </source>
</evidence>
<dbReference type="SUPFAM" id="SSF53448">
    <property type="entry name" value="Nucleotide-diphospho-sugar transferases"/>
    <property type="match status" value="1"/>
</dbReference>
<reference evidence="2 3" key="1">
    <citation type="submission" date="2014-11" db="EMBL/GenBank/DDBJ databases">
        <authorList>
            <person name="Urmite Genomes Urmite Genomes"/>
        </authorList>
    </citation>
    <scope>NUCLEOTIDE SEQUENCE [LARGE SCALE GENOMIC DNA]</scope>
    <source>
        <strain evidence="2 3">Oc5</strain>
    </source>
</reference>
<dbReference type="InterPro" id="IPR029044">
    <property type="entry name" value="Nucleotide-diphossugar_trans"/>
</dbReference>
<proteinExistence type="predicted"/>
<dbReference type="InterPro" id="IPR001173">
    <property type="entry name" value="Glyco_trans_2-like"/>
</dbReference>
<evidence type="ECO:0000313" key="2">
    <source>
        <dbReference type="EMBL" id="CEI83373.1"/>
    </source>
</evidence>
<dbReference type="EMBL" id="CDGG01000001">
    <property type="protein sequence ID" value="CEI83373.1"/>
    <property type="molecule type" value="Genomic_DNA"/>
</dbReference>
<gene>
    <name evidence="2" type="primary">sunS</name>
    <name evidence="2" type="ORF">BN997_03280</name>
</gene>
<dbReference type="GO" id="GO:0016740">
    <property type="term" value="F:transferase activity"/>
    <property type="evidence" value="ECO:0007669"/>
    <property type="project" value="UniProtKB-KW"/>
</dbReference>
<keyword evidence="2" id="KW-0808">Transferase</keyword>